<dbReference type="RefSeq" id="WP_017344139.1">
    <property type="nucleotide sequence ID" value="NZ_CP073695.1"/>
</dbReference>
<gene>
    <name evidence="3" type="ORF">J7656_04740</name>
</gene>
<evidence type="ECO:0000256" key="1">
    <source>
        <dbReference type="SAM" id="Coils"/>
    </source>
</evidence>
<keyword evidence="1" id="KW-0175">Coiled coil</keyword>
<dbReference type="OrthoDB" id="8638at2157"/>
<evidence type="ECO:0000313" key="3">
    <source>
        <dbReference type="EMBL" id="QUO48663.1"/>
    </source>
</evidence>
<feature type="coiled-coil region" evidence="1">
    <location>
        <begin position="56"/>
        <end position="96"/>
    </location>
</feature>
<evidence type="ECO:0000256" key="2">
    <source>
        <dbReference type="SAM" id="Phobius"/>
    </source>
</evidence>
<organism evidence="3 4">
    <name type="scientific">Halorubrum ruber</name>
    <dbReference type="NCBI Taxonomy" id="2982524"/>
    <lineage>
        <taxon>Archaea</taxon>
        <taxon>Methanobacteriati</taxon>
        <taxon>Methanobacteriota</taxon>
        <taxon>Stenosarchaea group</taxon>
        <taxon>Halobacteria</taxon>
        <taxon>Halobacteriales</taxon>
        <taxon>Haloferacaceae</taxon>
        <taxon>Halorubrum</taxon>
    </lineage>
</organism>
<dbReference type="KEGG" id="hss:J7656_04740"/>
<evidence type="ECO:0000313" key="4">
    <source>
        <dbReference type="Proteomes" id="UP000679341"/>
    </source>
</evidence>
<accession>A0A8T8LND8</accession>
<feature type="transmembrane region" description="Helical" evidence="2">
    <location>
        <begin position="6"/>
        <end position="28"/>
    </location>
</feature>
<keyword evidence="2" id="KW-0472">Membrane</keyword>
<keyword evidence="4" id="KW-1185">Reference proteome</keyword>
<keyword evidence="2" id="KW-1133">Transmembrane helix</keyword>
<dbReference type="SUPFAM" id="SSF48452">
    <property type="entry name" value="TPR-like"/>
    <property type="match status" value="1"/>
</dbReference>
<name>A0A8T8LND8_9EURY</name>
<dbReference type="EMBL" id="CP073695">
    <property type="protein sequence ID" value="QUO48663.1"/>
    <property type="molecule type" value="Genomic_DNA"/>
</dbReference>
<reference evidence="3 4" key="1">
    <citation type="submission" date="2021-03" db="EMBL/GenBank/DDBJ databases">
        <title>Halorubrum sodomense MBLA0099, Whole genome shotgun sequencing.</title>
        <authorList>
            <person name="Seo M.-J."/>
            <person name="Cho E.-S."/>
            <person name="Hwang C.Y."/>
        </authorList>
    </citation>
    <scope>NUCLEOTIDE SEQUENCE [LARGE SCALE GENOMIC DNA]</scope>
    <source>
        <strain evidence="3 4">MBLA0099</strain>
    </source>
</reference>
<sequence length="296" mass="31884">MFQSTYAVWLVGVVLGMLLFALALLWIIGATGTGDGQAATDPTRHEPRSEITTGSVEELRADADEALDTAATARENNRLDDAIDAYNAAITQYEAAGDALDAGATETRAEIDRQLKTTRQSLATVETRAKQRATVTEALNAAEHSFRVAIIAYTQGSQTLARIRFRQARDSFTEANELLETADGDLLTPPVEVRVQPDRNLPSHTLSELPAVPEPVATVLADAGVDTVSELESSDGPPWQPAVVDTAVAELSVDDDVATTLTLLSWLNDTKTYAFATPYAVTRRRDQAAYGFTQST</sequence>
<dbReference type="GeneID" id="64826822"/>
<protein>
    <submittedName>
        <fullName evidence="3">Uncharacterized protein</fullName>
    </submittedName>
</protein>
<proteinExistence type="predicted"/>
<dbReference type="AlphaFoldDB" id="A0A8T8LND8"/>
<dbReference type="InterPro" id="IPR011990">
    <property type="entry name" value="TPR-like_helical_dom_sf"/>
</dbReference>
<keyword evidence="2" id="KW-0812">Transmembrane</keyword>
<dbReference type="Proteomes" id="UP000679341">
    <property type="component" value="Chromosome"/>
</dbReference>